<gene>
    <name evidence="2" type="ORF">LCGC14_0749560</name>
</gene>
<feature type="transmembrane region" description="Helical" evidence="1">
    <location>
        <begin position="997"/>
        <end position="1023"/>
    </location>
</feature>
<proteinExistence type="predicted"/>
<comment type="caution">
    <text evidence="2">The sequence shown here is derived from an EMBL/GenBank/DDBJ whole genome shotgun (WGS) entry which is preliminary data.</text>
</comment>
<evidence type="ECO:0000256" key="1">
    <source>
        <dbReference type="SAM" id="Phobius"/>
    </source>
</evidence>
<protein>
    <submittedName>
        <fullName evidence="2">Uncharacterized protein</fullName>
    </submittedName>
</protein>
<keyword evidence="1" id="KW-1133">Transmembrane helix</keyword>
<name>A0A0F9Q4E5_9ZZZZ</name>
<evidence type="ECO:0000313" key="2">
    <source>
        <dbReference type="EMBL" id="KKN38815.1"/>
    </source>
</evidence>
<sequence>MERLPIFWLINYKIIADKIPIIGGEQYWISDIKEGYFYLTGTLFGRRTLITTTTSTSTTTKTTVIIQKDLDLDGIIDKDITFEAVDSFTSTTTFTTEINGFYLDDWFSNDYMFEGSLVEYRNSTTKMSDKSHYFIFRDYENGEVSSTRIYEDVFPNELSEISNLDNYQKTISNDNNDENPSNDIIIQAPALEDLLDLRHPTDDVPALFDSTTTITDSIAMDNILATQKTVSIPDSQTGLYKASSTLNIIQVIPEDGKVFVDSNPRHNPEEVRINGEYWYYSSSQNGIFDTIFVVDENKEVLAIGFDYDFNSFLEPNKKIFSEKHIISSGVAKGIDFSNLKPSNGVFLRDYKQYNGNFLDHTFTDSLYDIWKMSYTPTTSKLMKEVSSITSSQFIKAVKGRLVEDIIWQVGAQLMAFATSILSLTGLPGYLLTYGLLSARRTNLQSKVRKQLIAAQTLYNEDFEGEITLSTRKAYDKLWGGTLPNIVGGSTAGVYTHVQLETDKHLFKGDLLLAPSGVKKTSSLGLENKPISLDYTTQKGSYVIYSDFYDSRLAPYIKLPSLDFDIKGSSFEDQIEVYYASLDQDLPYMQNSMMYLEDVISKQSSGQYDTIYPYMMYLTGAFVPTFQFGGIDAKYPIPEFFHDYPVIVDQDSYEKLKDEYSTIYKVIDSDSSQDIELIPKDTRHRIYGEIDHIDVYFINSLGENHQLSSYTEDEGHYSYNKTTGILTLSDGSYYALQYVIDLHKRNNQDIEDFDAYYILEIKVEKYRSASNLNGMTQEAINNIATMQAIEQNILEYTYQYKQAQNTQKGLSEMFYTVFITTISTLITVGITLGISHFIKPPSVAVDFAGLKYYDSLIAGANSAATNTIMEVLGGAVSQSTKLALITSPIKESIQEIFVDPYIDTIVSNIVASVGGDVALQVLFSSLVEGGREGISGPLSQFIFGNTQTNTQVSVDTQHLYQEINPTDQNAVEYNIEAKEYSLKYSPKLSSFIKTGASLILGAALMSLGGPMFFGATIASGLVALQSISKDFKIQKNIIQNIVSHKLPSDYNLNDVIADETNTLINVGLKDATTTIQVGSISKSEKPSIKEGFFNKLQNLKKSHAYTTFGLFGLGLLGPEMLLFGATVAGISIMVRKIANMAKNSGKASVARQIDETTREFITEIRLESINFRNQYVKKFSGQQKTVYTSRFRKLDFTNSLVKPLTQNQISLKFQEASKDGLNPYLTYAIISLDSGFIRVGKTHNSMPVRWTKYKNRAFNAKNPERGNFYDEMRSNSIYDSKGNLDLSASFKKVSEKFVRILIDCQYGNTPQQSEMLGAISEEFYTIFVNRDMSHEEGFNLEINNKYNHHVGDTFGPGALNPHWINVDIDLLLDLVKQGFTKFGVAYILGVSYSTVEKRVENIAGGKSYEKFQVELISQVITAMVSQGYTGLQISKNFHRFDIDQKDIFSVVLAKKSARAGKIKVMTYNPQSMETFLRPIILEFIIKGMTLDEISVELKNLEIINLNRKHYTTNALKLLIPRLFEGRTIEKMRQIYMEPIIENLLRAKDEGGKYLGAFKIVVQLGWASETDSRDMKQTAADRLMSFLKARWGFTKITDARNFFIEHFLGNHEYDYFYLN</sequence>
<keyword evidence="1" id="KW-0812">Transmembrane</keyword>
<accession>A0A0F9Q4E5</accession>
<reference evidence="2" key="1">
    <citation type="journal article" date="2015" name="Nature">
        <title>Complex archaea that bridge the gap between prokaryotes and eukaryotes.</title>
        <authorList>
            <person name="Spang A."/>
            <person name="Saw J.H."/>
            <person name="Jorgensen S.L."/>
            <person name="Zaremba-Niedzwiedzka K."/>
            <person name="Martijn J."/>
            <person name="Lind A.E."/>
            <person name="van Eijk R."/>
            <person name="Schleper C."/>
            <person name="Guy L."/>
            <person name="Ettema T.J."/>
        </authorList>
    </citation>
    <scope>NUCLEOTIDE SEQUENCE</scope>
</reference>
<keyword evidence="1" id="KW-0472">Membrane</keyword>
<feature type="transmembrane region" description="Helical" evidence="1">
    <location>
        <begin position="1107"/>
        <end position="1133"/>
    </location>
</feature>
<organism evidence="2">
    <name type="scientific">marine sediment metagenome</name>
    <dbReference type="NCBI Taxonomy" id="412755"/>
    <lineage>
        <taxon>unclassified sequences</taxon>
        <taxon>metagenomes</taxon>
        <taxon>ecological metagenomes</taxon>
    </lineage>
</organism>
<dbReference type="EMBL" id="LAZR01001801">
    <property type="protein sequence ID" value="KKN38815.1"/>
    <property type="molecule type" value="Genomic_DNA"/>
</dbReference>